<dbReference type="RefSeq" id="WP_211295314.1">
    <property type="nucleotide sequence ID" value="NZ_PTJC01000008.1"/>
</dbReference>
<reference evidence="6 7" key="1">
    <citation type="submission" date="2018-02" db="EMBL/GenBank/DDBJ databases">
        <title>Genomic Encyclopedia of Archaeal and Bacterial Type Strains, Phase II (KMG-II): from individual species to whole genera.</title>
        <authorList>
            <person name="Goeker M."/>
        </authorList>
    </citation>
    <scope>NUCLEOTIDE SEQUENCE [LARGE SCALE GENOMIC DNA]</scope>
    <source>
        <strain evidence="6 7">DSM 29526</strain>
    </source>
</reference>
<keyword evidence="3 6" id="KW-0489">Methyltransferase</keyword>
<evidence type="ECO:0000256" key="4">
    <source>
        <dbReference type="ARBA" id="ARBA00022679"/>
    </source>
</evidence>
<dbReference type="PIRSF" id="PIRSF029038">
    <property type="entry name" value="Mtase_YbiN_prd"/>
    <property type="match status" value="1"/>
</dbReference>
<dbReference type="GO" id="GO:0070475">
    <property type="term" value="P:rRNA base methylation"/>
    <property type="evidence" value="ECO:0007669"/>
    <property type="project" value="TreeGrafter"/>
</dbReference>
<dbReference type="GO" id="GO:0005737">
    <property type="term" value="C:cytoplasm"/>
    <property type="evidence" value="ECO:0007669"/>
    <property type="project" value="InterPro"/>
</dbReference>
<evidence type="ECO:0000256" key="1">
    <source>
        <dbReference type="ARBA" id="ARBA00022490"/>
    </source>
</evidence>
<evidence type="ECO:0000256" key="5">
    <source>
        <dbReference type="ARBA" id="ARBA00022691"/>
    </source>
</evidence>
<evidence type="ECO:0000313" key="6">
    <source>
        <dbReference type="EMBL" id="PPK84267.1"/>
    </source>
</evidence>
<dbReference type="PANTHER" id="PTHR13393">
    <property type="entry name" value="SAM-DEPENDENT METHYLTRANSFERASE"/>
    <property type="match status" value="1"/>
</dbReference>
<dbReference type="NCBIfam" id="NF008725">
    <property type="entry name" value="PRK11727.1"/>
    <property type="match status" value="1"/>
</dbReference>
<evidence type="ECO:0000313" key="7">
    <source>
        <dbReference type="Proteomes" id="UP000237662"/>
    </source>
</evidence>
<proteinExistence type="predicted"/>
<dbReference type="SUPFAM" id="SSF53335">
    <property type="entry name" value="S-adenosyl-L-methionine-dependent methyltransferases"/>
    <property type="match status" value="1"/>
</dbReference>
<dbReference type="InterPro" id="IPR016909">
    <property type="entry name" value="rRNA_lsu_MeTfrase_F"/>
</dbReference>
<dbReference type="Gene3D" id="3.40.50.150">
    <property type="entry name" value="Vaccinia Virus protein VP39"/>
    <property type="match status" value="1"/>
</dbReference>
<comment type="caution">
    <text evidence="6">The sequence shown here is derived from an EMBL/GenBank/DDBJ whole genome shotgun (WGS) entry which is preliminary data.</text>
</comment>
<evidence type="ECO:0000256" key="3">
    <source>
        <dbReference type="ARBA" id="ARBA00022603"/>
    </source>
</evidence>
<keyword evidence="5" id="KW-0949">S-adenosyl-L-methionine</keyword>
<dbReference type="GO" id="GO:0052907">
    <property type="term" value="F:23S rRNA (adenine(1618)-N(6))-methyltransferase activity"/>
    <property type="evidence" value="ECO:0007669"/>
    <property type="project" value="TreeGrafter"/>
</dbReference>
<dbReference type="InterPro" id="IPR010286">
    <property type="entry name" value="METTL16/RlmF"/>
</dbReference>
<keyword evidence="1" id="KW-0963">Cytoplasm</keyword>
<dbReference type="InterPro" id="IPR029063">
    <property type="entry name" value="SAM-dependent_MTases_sf"/>
</dbReference>
<dbReference type="Pfam" id="PF05971">
    <property type="entry name" value="Methyltransf_10"/>
    <property type="match status" value="1"/>
</dbReference>
<protein>
    <submittedName>
        <fullName evidence="6">23S rRNA m(6)A-1618 methyltransferase</fullName>
    </submittedName>
</protein>
<gene>
    <name evidence="6" type="ORF">CLV84_4036</name>
</gene>
<organism evidence="6 7">
    <name type="scientific">Neolewinella xylanilytica</name>
    <dbReference type="NCBI Taxonomy" id="1514080"/>
    <lineage>
        <taxon>Bacteria</taxon>
        <taxon>Pseudomonadati</taxon>
        <taxon>Bacteroidota</taxon>
        <taxon>Saprospiria</taxon>
        <taxon>Saprospirales</taxon>
        <taxon>Lewinellaceae</taxon>
        <taxon>Neolewinella</taxon>
    </lineage>
</organism>
<sequence length="279" mass="31593">MHPRNRYQDKHDFPALIAREPRLGEYLVTTPAGRSLDFSKREALVLLNRALLRRDYGLTHWDLPEGHLVPPIPGRLDYIHALADLTGEPGRVLDIGTGASLIYPILGVVEYRWDFVASDISARAVKVATAIATMNPVLKRRVDVRLQPEPSRFFTNVIRPGERFGATLCNPPFYESREAAVAAGKKKWRKLGREDNGLSFGGSDTELWTAGGEQQFLRNMIRESHAFGDRVGWFTTLVSKKGYLQAAKADLERLRAAEVRVLPMEQGNKRSRMLAWRFR</sequence>
<keyword evidence="7" id="KW-1185">Reference proteome</keyword>
<keyword evidence="4 6" id="KW-0808">Transferase</keyword>
<dbReference type="EMBL" id="PTJC01000008">
    <property type="protein sequence ID" value="PPK84267.1"/>
    <property type="molecule type" value="Genomic_DNA"/>
</dbReference>
<evidence type="ECO:0000256" key="2">
    <source>
        <dbReference type="ARBA" id="ARBA00022552"/>
    </source>
</evidence>
<dbReference type="Proteomes" id="UP000237662">
    <property type="component" value="Unassembled WGS sequence"/>
</dbReference>
<dbReference type="AlphaFoldDB" id="A0A2S6I0H1"/>
<accession>A0A2S6I0H1</accession>
<name>A0A2S6I0H1_9BACT</name>
<dbReference type="PANTHER" id="PTHR13393:SF0">
    <property type="entry name" value="RNA N6-ADENOSINE-METHYLTRANSFERASE METTL16"/>
    <property type="match status" value="1"/>
</dbReference>
<dbReference type="CDD" id="cd02440">
    <property type="entry name" value="AdoMet_MTases"/>
    <property type="match status" value="1"/>
</dbReference>
<keyword evidence="2" id="KW-0698">rRNA processing</keyword>